<protein>
    <submittedName>
        <fullName evidence="3">Auxin-induced protein 10A5</fullName>
    </submittedName>
</protein>
<organism evidence="2 3">
    <name type="scientific">Elaeis guineensis var. tenera</name>
    <name type="common">Oil palm</name>
    <dbReference type="NCBI Taxonomy" id="51953"/>
    <lineage>
        <taxon>Eukaryota</taxon>
        <taxon>Viridiplantae</taxon>
        <taxon>Streptophyta</taxon>
        <taxon>Embryophyta</taxon>
        <taxon>Tracheophyta</taxon>
        <taxon>Spermatophyta</taxon>
        <taxon>Magnoliopsida</taxon>
        <taxon>Liliopsida</taxon>
        <taxon>Arecaceae</taxon>
        <taxon>Arecoideae</taxon>
        <taxon>Cocoseae</taxon>
        <taxon>Elaeidinae</taxon>
        <taxon>Elaeis</taxon>
    </lineage>
</organism>
<dbReference type="OrthoDB" id="1624361at2759"/>
<dbReference type="GO" id="GO:0009733">
    <property type="term" value="P:response to auxin"/>
    <property type="evidence" value="ECO:0007669"/>
    <property type="project" value="InterPro"/>
</dbReference>
<evidence type="ECO:0000313" key="3">
    <source>
        <dbReference type="RefSeq" id="XP_010917979.1"/>
    </source>
</evidence>
<evidence type="ECO:0000256" key="1">
    <source>
        <dbReference type="ARBA" id="ARBA00006974"/>
    </source>
</evidence>
<evidence type="ECO:0000313" key="2">
    <source>
        <dbReference type="Proteomes" id="UP000504607"/>
    </source>
</evidence>
<dbReference type="Pfam" id="PF02519">
    <property type="entry name" value="Auxin_inducible"/>
    <property type="match status" value="1"/>
</dbReference>
<dbReference type="GeneID" id="105042452"/>
<dbReference type="KEGG" id="egu:105042452"/>
<gene>
    <name evidence="3" type="primary">LOC105042452</name>
</gene>
<dbReference type="RefSeq" id="XP_010917979.1">
    <property type="nucleotide sequence ID" value="XM_010919677.3"/>
</dbReference>
<dbReference type="PANTHER" id="PTHR31374">
    <property type="entry name" value="AUXIN-INDUCED PROTEIN-LIKE-RELATED"/>
    <property type="match status" value="1"/>
</dbReference>
<dbReference type="AlphaFoldDB" id="A0A6I9R022"/>
<reference evidence="3" key="1">
    <citation type="submission" date="2025-08" db="UniProtKB">
        <authorList>
            <consortium name="RefSeq"/>
        </authorList>
    </citation>
    <scope>IDENTIFICATION</scope>
</reference>
<comment type="similarity">
    <text evidence="1">Belongs to the ARG7 family.</text>
</comment>
<name>A0A6I9R022_ELAGV</name>
<accession>A0A6I9R022</accession>
<keyword evidence="2" id="KW-1185">Reference proteome</keyword>
<dbReference type="InterPro" id="IPR003676">
    <property type="entry name" value="SAUR_fam"/>
</dbReference>
<proteinExistence type="inferred from homology"/>
<dbReference type="InParanoid" id="A0A6I9R022"/>
<dbReference type="Proteomes" id="UP000504607">
    <property type="component" value="Chromosome 4"/>
</dbReference>
<dbReference type="PANTHER" id="PTHR31374:SF119">
    <property type="entry name" value="SAUR-LIKE AUXIN-RESPONSIVE PROTEIN FAMILY"/>
    <property type="match status" value="1"/>
</dbReference>
<sequence>MEKCGKILYAARVRQTLRRWSTRASLRRGCRAPADVPAGHVAICVGSSGRRFVVRAAYLNHPVFRKLLAEAEEEYGFSTSAGPIAVPCDESRFEQILRQISSPSSSSATSFANLIDDLNGCFSFFHVGIRRSPNTESLPLLRRFNENSVW</sequence>